<protein>
    <recommendedName>
        <fullName evidence="4">Fimbrial protein</fullName>
    </recommendedName>
</protein>
<evidence type="ECO:0008006" key="4">
    <source>
        <dbReference type="Google" id="ProtNLM"/>
    </source>
</evidence>
<name>A0ABU9QJ47_9BURK</name>
<keyword evidence="3" id="KW-1185">Reference proteome</keyword>
<keyword evidence="1" id="KW-0732">Signal</keyword>
<gene>
    <name evidence="2" type="ORF">V4C55_27270</name>
</gene>
<reference evidence="2 3" key="1">
    <citation type="submission" date="2024-01" db="EMBL/GenBank/DDBJ databases">
        <title>The diversity of rhizobia nodulating Mimosa spp. in eleven states of Brazil covering several biomes is determined by host plant, location, and edaphic factors.</title>
        <authorList>
            <person name="Rouws L."/>
            <person name="Barauna A."/>
            <person name="Beukes C."/>
            <person name="De Faria S.M."/>
            <person name="Gross E."/>
            <person name="Dos Reis Junior F.B."/>
            <person name="Simon M."/>
            <person name="Maluk M."/>
            <person name="Odee D.W."/>
            <person name="Kenicer G."/>
            <person name="Young J.P.W."/>
            <person name="Reis V.M."/>
            <person name="Zilli J."/>
            <person name="James E.K."/>
        </authorList>
    </citation>
    <scope>NUCLEOTIDE SEQUENCE [LARGE SCALE GENOMIC DNA]</scope>
    <source>
        <strain evidence="2 3">JPY77</strain>
    </source>
</reference>
<proteinExistence type="predicted"/>
<feature type="chain" id="PRO_5045885097" description="Fimbrial protein" evidence="1">
    <location>
        <begin position="22"/>
        <end position="166"/>
    </location>
</feature>
<accession>A0ABU9QJ47</accession>
<sequence>MRPIKALIAACMILSAGGAQAALKSSLPADVCGYLVTEKLSTRPWLAQDVTYGGCASEYREIGTATTGIANNLAFYVTGSATKVTQLELVLNLNQPLSDAVAIQELLKASKALSIRASGLPLPIAVEQAIVARRGDVTAMNGTVRISTIRKTWPNGKGYELHVVFE</sequence>
<dbReference type="EMBL" id="JAZHGC010000026">
    <property type="protein sequence ID" value="MEM5289427.1"/>
    <property type="molecule type" value="Genomic_DNA"/>
</dbReference>
<organism evidence="2 3">
    <name type="scientific">Paraburkholderia sabiae</name>
    <dbReference type="NCBI Taxonomy" id="273251"/>
    <lineage>
        <taxon>Bacteria</taxon>
        <taxon>Pseudomonadati</taxon>
        <taxon>Pseudomonadota</taxon>
        <taxon>Betaproteobacteria</taxon>
        <taxon>Burkholderiales</taxon>
        <taxon>Burkholderiaceae</taxon>
        <taxon>Paraburkholderia</taxon>
    </lineage>
</organism>
<dbReference type="RefSeq" id="WP_201657853.1">
    <property type="nucleotide sequence ID" value="NZ_CAJHCS010000028.1"/>
</dbReference>
<evidence type="ECO:0000313" key="2">
    <source>
        <dbReference type="EMBL" id="MEM5289427.1"/>
    </source>
</evidence>
<feature type="signal peptide" evidence="1">
    <location>
        <begin position="1"/>
        <end position="21"/>
    </location>
</feature>
<comment type="caution">
    <text evidence="2">The sequence shown here is derived from an EMBL/GenBank/DDBJ whole genome shotgun (WGS) entry which is preliminary data.</text>
</comment>
<evidence type="ECO:0000256" key="1">
    <source>
        <dbReference type="SAM" id="SignalP"/>
    </source>
</evidence>
<evidence type="ECO:0000313" key="3">
    <source>
        <dbReference type="Proteomes" id="UP001494588"/>
    </source>
</evidence>
<dbReference type="Proteomes" id="UP001494588">
    <property type="component" value="Unassembled WGS sequence"/>
</dbReference>